<evidence type="ECO:0000313" key="2">
    <source>
        <dbReference type="Proteomes" id="UP000295673"/>
    </source>
</evidence>
<dbReference type="OrthoDB" id="7743853at2"/>
<gene>
    <name evidence="1" type="ORF">BXY66_0272</name>
</gene>
<dbReference type="EMBL" id="SMGR01000001">
    <property type="protein sequence ID" value="TCL08238.1"/>
    <property type="molecule type" value="Genomic_DNA"/>
</dbReference>
<name>A0A4R1NSK1_9RHOB</name>
<sequence length="114" mass="12274">MTTRSTADLLATIAEDVSEMASVAHSLDALTSELDLTHADQNKIRDLQRVDALFQHLDDVSVLLRKMSAMIGSGPDLDTGALSNAIRLDYLKSRLTENTTVAMAPAVSGDVNLF</sequence>
<proteinExistence type="predicted"/>
<protein>
    <submittedName>
        <fullName evidence="1">Uncharacterized protein</fullName>
    </submittedName>
</protein>
<comment type="caution">
    <text evidence="1">The sequence shown here is derived from an EMBL/GenBank/DDBJ whole genome shotgun (WGS) entry which is preliminary data.</text>
</comment>
<organism evidence="1 2">
    <name type="scientific">Shimia isoporae</name>
    <dbReference type="NCBI Taxonomy" id="647720"/>
    <lineage>
        <taxon>Bacteria</taxon>
        <taxon>Pseudomonadati</taxon>
        <taxon>Pseudomonadota</taxon>
        <taxon>Alphaproteobacteria</taxon>
        <taxon>Rhodobacterales</taxon>
        <taxon>Roseobacteraceae</taxon>
    </lineage>
</organism>
<dbReference type="RefSeq" id="WP_132858382.1">
    <property type="nucleotide sequence ID" value="NZ_SMGR01000001.1"/>
</dbReference>
<reference evidence="1 2" key="1">
    <citation type="submission" date="2019-03" db="EMBL/GenBank/DDBJ databases">
        <title>Genomic Encyclopedia of Archaeal and Bacterial Type Strains, Phase II (KMG-II): from individual species to whole genera.</title>
        <authorList>
            <person name="Goeker M."/>
        </authorList>
    </citation>
    <scope>NUCLEOTIDE SEQUENCE [LARGE SCALE GENOMIC DNA]</scope>
    <source>
        <strain evidence="1 2">DSM 26433</strain>
    </source>
</reference>
<dbReference type="Proteomes" id="UP000295673">
    <property type="component" value="Unassembled WGS sequence"/>
</dbReference>
<keyword evidence="2" id="KW-1185">Reference proteome</keyword>
<dbReference type="AlphaFoldDB" id="A0A4R1NSK1"/>
<evidence type="ECO:0000313" key="1">
    <source>
        <dbReference type="EMBL" id="TCL08238.1"/>
    </source>
</evidence>
<accession>A0A4R1NSK1</accession>